<feature type="transmembrane region" description="Helical" evidence="5">
    <location>
        <begin position="86"/>
        <end position="112"/>
    </location>
</feature>
<dbReference type="PANTHER" id="PTHR23501:SF154">
    <property type="entry name" value="MULTIDRUG-EFFLUX TRANSPORTER RV1634-RELATED"/>
    <property type="match status" value="1"/>
</dbReference>
<dbReference type="GO" id="GO:0022857">
    <property type="term" value="F:transmembrane transporter activity"/>
    <property type="evidence" value="ECO:0007669"/>
    <property type="project" value="InterPro"/>
</dbReference>
<dbReference type="PANTHER" id="PTHR23501">
    <property type="entry name" value="MAJOR FACILITATOR SUPERFAMILY"/>
    <property type="match status" value="1"/>
</dbReference>
<keyword evidence="3 5" id="KW-1133">Transmembrane helix</keyword>
<reference evidence="7 8" key="1">
    <citation type="submission" date="2018-04" db="EMBL/GenBank/DDBJ databases">
        <title>Genomic Encyclopedia of Type Strains, Phase IV (KMG-IV): sequencing the most valuable type-strain genomes for metagenomic binning, comparative biology and taxonomic classification.</title>
        <authorList>
            <person name="Goeker M."/>
        </authorList>
    </citation>
    <scope>NUCLEOTIDE SEQUENCE [LARGE SCALE GENOMIC DNA]</scope>
    <source>
        <strain evidence="7 8">DSM 10065</strain>
    </source>
</reference>
<dbReference type="InterPro" id="IPR001958">
    <property type="entry name" value="Tet-R_TetA/multi-R_MdtG-like"/>
</dbReference>
<evidence type="ECO:0000313" key="7">
    <source>
        <dbReference type="EMBL" id="PVY62514.1"/>
    </source>
</evidence>
<organism evidence="7 8">
    <name type="scientific">Pusillimonas noertemannii</name>
    <dbReference type="NCBI Taxonomy" id="305977"/>
    <lineage>
        <taxon>Bacteria</taxon>
        <taxon>Pseudomonadati</taxon>
        <taxon>Pseudomonadota</taxon>
        <taxon>Betaproteobacteria</taxon>
        <taxon>Burkholderiales</taxon>
        <taxon>Alcaligenaceae</taxon>
        <taxon>Pusillimonas</taxon>
    </lineage>
</organism>
<evidence type="ECO:0000256" key="2">
    <source>
        <dbReference type="ARBA" id="ARBA00022692"/>
    </source>
</evidence>
<protein>
    <submittedName>
        <fullName evidence="7">MFS transporter</fullName>
    </submittedName>
</protein>
<comment type="subcellular location">
    <subcellularLocation>
        <location evidence="1">Membrane</location>
        <topology evidence="1">Multi-pass membrane protein</topology>
    </subcellularLocation>
</comment>
<evidence type="ECO:0000259" key="6">
    <source>
        <dbReference type="PROSITE" id="PS50850"/>
    </source>
</evidence>
<dbReference type="Gene3D" id="1.20.1250.20">
    <property type="entry name" value="MFS general substrate transporter like domains"/>
    <property type="match status" value="2"/>
</dbReference>
<dbReference type="AlphaFoldDB" id="A0A2U1CNK2"/>
<gene>
    <name evidence="7" type="ORF">C7440_2008</name>
</gene>
<dbReference type="GO" id="GO:0005886">
    <property type="term" value="C:plasma membrane"/>
    <property type="evidence" value="ECO:0007669"/>
    <property type="project" value="TreeGrafter"/>
</dbReference>
<dbReference type="InterPro" id="IPR036259">
    <property type="entry name" value="MFS_trans_sf"/>
</dbReference>
<dbReference type="InterPro" id="IPR011701">
    <property type="entry name" value="MFS"/>
</dbReference>
<evidence type="ECO:0000256" key="5">
    <source>
        <dbReference type="SAM" id="Phobius"/>
    </source>
</evidence>
<comment type="caution">
    <text evidence="7">The sequence shown here is derived from an EMBL/GenBank/DDBJ whole genome shotgun (WGS) entry which is preliminary data.</text>
</comment>
<dbReference type="Proteomes" id="UP000246145">
    <property type="component" value="Unassembled WGS sequence"/>
</dbReference>
<keyword evidence="2 5" id="KW-0812">Transmembrane</keyword>
<name>A0A2U1CNK2_9BURK</name>
<dbReference type="PRINTS" id="PR01035">
    <property type="entry name" value="TCRTETA"/>
</dbReference>
<dbReference type="STRING" id="1231391.GCA_000308195_02051"/>
<feature type="transmembrane region" description="Helical" evidence="5">
    <location>
        <begin position="208"/>
        <end position="226"/>
    </location>
</feature>
<dbReference type="PROSITE" id="PS50850">
    <property type="entry name" value="MFS"/>
    <property type="match status" value="1"/>
</dbReference>
<feature type="transmembrane region" description="Helical" evidence="5">
    <location>
        <begin position="273"/>
        <end position="295"/>
    </location>
</feature>
<feature type="transmembrane region" description="Helical" evidence="5">
    <location>
        <begin position="172"/>
        <end position="196"/>
    </location>
</feature>
<evidence type="ECO:0000256" key="4">
    <source>
        <dbReference type="ARBA" id="ARBA00023136"/>
    </source>
</evidence>
<proteinExistence type="predicted"/>
<feature type="transmembrane region" description="Helical" evidence="5">
    <location>
        <begin position="232"/>
        <end position="252"/>
    </location>
</feature>
<feature type="transmembrane region" description="Helical" evidence="5">
    <location>
        <begin position="55"/>
        <end position="74"/>
    </location>
</feature>
<keyword evidence="4 5" id="KW-0472">Membrane</keyword>
<evidence type="ECO:0000313" key="8">
    <source>
        <dbReference type="Proteomes" id="UP000246145"/>
    </source>
</evidence>
<dbReference type="SUPFAM" id="SSF103473">
    <property type="entry name" value="MFS general substrate transporter"/>
    <property type="match status" value="1"/>
</dbReference>
<feature type="transmembrane region" description="Helical" evidence="5">
    <location>
        <begin position="145"/>
        <end position="166"/>
    </location>
</feature>
<feature type="transmembrane region" description="Helical" evidence="5">
    <location>
        <begin position="23"/>
        <end position="43"/>
    </location>
</feature>
<keyword evidence="8" id="KW-1185">Reference proteome</keyword>
<feature type="domain" description="Major facilitator superfamily (MFS) profile" evidence="6">
    <location>
        <begin position="21"/>
        <end position="466"/>
    </location>
</feature>
<accession>A0A2U1CNK2</accession>
<dbReference type="EMBL" id="QEKO01000002">
    <property type="protein sequence ID" value="PVY62514.1"/>
    <property type="molecule type" value="Genomic_DNA"/>
</dbReference>
<evidence type="ECO:0000256" key="3">
    <source>
        <dbReference type="ARBA" id="ARBA00022989"/>
    </source>
</evidence>
<dbReference type="InterPro" id="IPR020846">
    <property type="entry name" value="MFS_dom"/>
</dbReference>
<dbReference type="RefSeq" id="WP_165832523.1">
    <property type="nucleotide sequence ID" value="NZ_JACCEX010000002.1"/>
</dbReference>
<feature type="transmembrane region" description="Helical" evidence="5">
    <location>
        <begin position="411"/>
        <end position="430"/>
    </location>
</feature>
<feature type="transmembrane region" description="Helical" evidence="5">
    <location>
        <begin position="334"/>
        <end position="354"/>
    </location>
</feature>
<evidence type="ECO:0000256" key="1">
    <source>
        <dbReference type="ARBA" id="ARBA00004141"/>
    </source>
</evidence>
<dbReference type="Pfam" id="PF07690">
    <property type="entry name" value="MFS_1"/>
    <property type="match status" value="1"/>
</dbReference>
<feature type="transmembrane region" description="Helical" evidence="5">
    <location>
        <begin position="366"/>
        <end position="391"/>
    </location>
</feature>
<sequence length="473" mass="48745">MPHAGNTASWAELLSGRNGLRSIALAGGVALHAVNVYIVATILPSVVRDIGGLPYYAWNMTLFVVASILGSALSPKTMDKFGPRRAFQVAIAVFSAGTAVCALAPTMGWMLAGRTLQGFGGGLLLGLSYSSVRIVFEERLWPKAMALVSSMWGVATLAGPAIGGIFADAGHWRWAFGAVLPVALFLACLVQTQIAVKSSARGHGPVRIPMAQIGLLVVSVLIVSVASLSGHVGWSALGIAAALAVGLGVARLDARNTTRLMPVGAYDLNRLGSVYACVALVSIGITVEMFVPYFLQVLHGHSPLVAGYLSALMSAGWTLGAVTSSGRSPAVADIYVRLGPIISAVSLAVLGLLLPSTPLQDALLRWVVVLPLLGVGLGIGMCWPHLLTYVFKVAPAGQENMASSAIITTQLYAMALGAAIGGVIINAAGFTDPGGVQGTAQAALALLLCIALAPGLAACFVLRVVRGRIQIRA</sequence>
<feature type="transmembrane region" description="Helical" evidence="5">
    <location>
        <begin position="301"/>
        <end position="322"/>
    </location>
</feature>
<feature type="transmembrane region" description="Helical" evidence="5">
    <location>
        <begin position="442"/>
        <end position="465"/>
    </location>
</feature>
<feature type="transmembrane region" description="Helical" evidence="5">
    <location>
        <begin position="118"/>
        <end position="136"/>
    </location>
</feature>